<evidence type="ECO:0000256" key="7">
    <source>
        <dbReference type="ARBA" id="ARBA00023136"/>
    </source>
</evidence>
<dbReference type="InterPro" id="IPR003004">
    <property type="entry name" value="GspF/PilC"/>
</dbReference>
<dbReference type="InterPro" id="IPR042094">
    <property type="entry name" value="T2SS_GspF_sf"/>
</dbReference>
<evidence type="ECO:0000256" key="6">
    <source>
        <dbReference type="ARBA" id="ARBA00022989"/>
    </source>
</evidence>
<accession>B1I3D7</accession>
<dbReference type="GO" id="GO:0005886">
    <property type="term" value="C:plasma membrane"/>
    <property type="evidence" value="ECO:0007669"/>
    <property type="project" value="UniProtKB-SubCell"/>
</dbReference>
<dbReference type="AlphaFoldDB" id="B1I3D7"/>
<dbReference type="eggNOG" id="COG1459">
    <property type="taxonomic scope" value="Bacteria"/>
</dbReference>
<evidence type="ECO:0000256" key="4">
    <source>
        <dbReference type="ARBA" id="ARBA00022519"/>
    </source>
</evidence>
<evidence type="ECO:0000313" key="11">
    <source>
        <dbReference type="Proteomes" id="UP000008544"/>
    </source>
</evidence>
<proteinExistence type="inferred from homology"/>
<dbReference type="Proteomes" id="UP000008544">
    <property type="component" value="Chromosome"/>
</dbReference>
<keyword evidence="4" id="KW-0997">Cell inner membrane</keyword>
<keyword evidence="3" id="KW-1003">Cell membrane</keyword>
<name>B1I3D7_DESAP</name>
<dbReference type="EMBL" id="CP000860">
    <property type="protein sequence ID" value="ACA59482.1"/>
    <property type="molecule type" value="Genomic_DNA"/>
</dbReference>
<protein>
    <submittedName>
        <fullName evidence="10">Type II secretion system protein</fullName>
    </submittedName>
</protein>
<evidence type="ECO:0000256" key="3">
    <source>
        <dbReference type="ARBA" id="ARBA00022475"/>
    </source>
</evidence>
<keyword evidence="5 8" id="KW-0812">Transmembrane</keyword>
<sequence>MLKKRLGGKIGKVKGRKFRYKARNESGRLVGGTITAESETAARARLRERRYFVVELKPAPQAGGSSFAALTAPKVTARDLAVFCRQLATMVQAGMPLLTCLNVLGQQSDNKTLRLTAASVAMAVEAGNTLSEALRAFPKIFPELFVTMVEAGETGGALEEVLERLATQLEKDADIRAKVKSAMSYPLVILAVALAAISIILIFVLPTFTEMLTSMNLPLPVPTLLVIGLSDFLRGYWYLVLLSLAGAVFALRQYARTKNGRRAVDRLILRLPVFGTLIRKMIIARVNRTLSSLVRSGVPLLQSLAIVRRIAGNQIVAEAILSAENSVKEGEGLAKPLERSRVFPPMVTRMIAIGEDTGALDNLLDRVAQFYEREVDATVSRLSSILEPLLMVFFGLVVGFILLAVYLPMFSVVAGIS</sequence>
<evidence type="ECO:0000256" key="5">
    <source>
        <dbReference type="ARBA" id="ARBA00022692"/>
    </source>
</evidence>
<dbReference type="HOGENOM" id="CLU_035032_2_1_9"/>
<dbReference type="KEGG" id="dau:Daud_0970"/>
<dbReference type="PANTHER" id="PTHR30012:SF0">
    <property type="entry name" value="TYPE II SECRETION SYSTEM PROTEIN F-RELATED"/>
    <property type="match status" value="1"/>
</dbReference>
<feature type="transmembrane region" description="Helical" evidence="8">
    <location>
        <begin position="389"/>
        <end position="416"/>
    </location>
</feature>
<evidence type="ECO:0000256" key="1">
    <source>
        <dbReference type="ARBA" id="ARBA00004429"/>
    </source>
</evidence>
<dbReference type="PANTHER" id="PTHR30012">
    <property type="entry name" value="GENERAL SECRETION PATHWAY PROTEIN"/>
    <property type="match status" value="1"/>
</dbReference>
<comment type="similarity">
    <text evidence="2">Belongs to the GSP F family.</text>
</comment>
<feature type="domain" description="Type II secretion system protein GspF" evidence="9">
    <location>
        <begin position="288"/>
        <end position="408"/>
    </location>
</feature>
<evidence type="ECO:0000313" key="10">
    <source>
        <dbReference type="EMBL" id="ACA59482.1"/>
    </source>
</evidence>
<evidence type="ECO:0000256" key="8">
    <source>
        <dbReference type="SAM" id="Phobius"/>
    </source>
</evidence>
<reference evidence="10 11" key="2">
    <citation type="journal article" date="2008" name="Science">
        <title>Environmental genomics reveals a single-species ecosystem deep within Earth.</title>
        <authorList>
            <person name="Chivian D."/>
            <person name="Brodie E.L."/>
            <person name="Alm E.J."/>
            <person name="Culley D.E."/>
            <person name="Dehal P.S."/>
            <person name="Desantis T.Z."/>
            <person name="Gihring T.M."/>
            <person name="Lapidus A."/>
            <person name="Lin L.H."/>
            <person name="Lowry S.R."/>
            <person name="Moser D.P."/>
            <person name="Richardson P.M."/>
            <person name="Southam G."/>
            <person name="Wanger G."/>
            <person name="Pratt L.M."/>
            <person name="Andersen G.L."/>
            <person name="Hazen T.C."/>
            <person name="Brockman F.J."/>
            <person name="Arkin A.P."/>
            <person name="Onstott T.C."/>
        </authorList>
    </citation>
    <scope>NUCLEOTIDE SEQUENCE [LARGE SCALE GENOMIC DNA]</scope>
    <source>
        <strain evidence="10 11">MP104C</strain>
    </source>
</reference>
<evidence type="ECO:0000259" key="9">
    <source>
        <dbReference type="Pfam" id="PF00482"/>
    </source>
</evidence>
<dbReference type="PRINTS" id="PR00812">
    <property type="entry name" value="BCTERIALGSPF"/>
</dbReference>
<dbReference type="Gene3D" id="1.20.81.30">
    <property type="entry name" value="Type II secretion system (T2SS), domain F"/>
    <property type="match status" value="2"/>
</dbReference>
<feature type="domain" description="Type II secretion system protein GspF" evidence="9">
    <location>
        <begin position="83"/>
        <end position="206"/>
    </location>
</feature>
<reference evidence="11" key="1">
    <citation type="submission" date="2007-10" db="EMBL/GenBank/DDBJ databases">
        <title>Complete sequence of chromosome of Desulforudis audaxviator MP104C.</title>
        <authorList>
            <person name="Copeland A."/>
            <person name="Lucas S."/>
            <person name="Lapidus A."/>
            <person name="Barry K."/>
            <person name="Glavina del Rio T."/>
            <person name="Dalin E."/>
            <person name="Tice H."/>
            <person name="Bruce D."/>
            <person name="Pitluck S."/>
            <person name="Lowry S.R."/>
            <person name="Larimer F."/>
            <person name="Land M.L."/>
            <person name="Hauser L."/>
            <person name="Kyrpides N."/>
            <person name="Ivanova N.N."/>
            <person name="Richardson P."/>
        </authorList>
    </citation>
    <scope>NUCLEOTIDE SEQUENCE [LARGE SCALE GENOMIC DNA]</scope>
    <source>
        <strain evidence="11">MP104C</strain>
    </source>
</reference>
<feature type="transmembrane region" description="Helical" evidence="8">
    <location>
        <begin position="185"/>
        <end position="208"/>
    </location>
</feature>
<keyword evidence="11" id="KW-1185">Reference proteome</keyword>
<dbReference type="RefSeq" id="WP_012302068.1">
    <property type="nucleotide sequence ID" value="NC_010424.1"/>
</dbReference>
<feature type="transmembrane region" description="Helical" evidence="8">
    <location>
        <begin position="235"/>
        <end position="255"/>
    </location>
</feature>
<dbReference type="GO" id="GO:0015628">
    <property type="term" value="P:protein secretion by the type II secretion system"/>
    <property type="evidence" value="ECO:0007669"/>
    <property type="project" value="TreeGrafter"/>
</dbReference>
<dbReference type="FunFam" id="1.20.81.30:FF:000001">
    <property type="entry name" value="Type II secretion system protein F"/>
    <property type="match status" value="2"/>
</dbReference>
<dbReference type="Pfam" id="PF00482">
    <property type="entry name" value="T2SSF"/>
    <property type="match status" value="2"/>
</dbReference>
<dbReference type="STRING" id="477974.Daud_0970"/>
<dbReference type="InterPro" id="IPR018076">
    <property type="entry name" value="T2SS_GspF_dom"/>
</dbReference>
<gene>
    <name evidence="10" type="ordered locus">Daud_0970</name>
</gene>
<keyword evidence="7 8" id="KW-0472">Membrane</keyword>
<comment type="subcellular location">
    <subcellularLocation>
        <location evidence="1">Cell inner membrane</location>
        <topology evidence="1">Multi-pass membrane protein</topology>
    </subcellularLocation>
</comment>
<dbReference type="OrthoDB" id="9805682at2"/>
<organism evidence="10 11">
    <name type="scientific">Desulforudis audaxviator (strain MP104C)</name>
    <dbReference type="NCBI Taxonomy" id="477974"/>
    <lineage>
        <taxon>Bacteria</taxon>
        <taxon>Bacillati</taxon>
        <taxon>Bacillota</taxon>
        <taxon>Clostridia</taxon>
        <taxon>Thermoanaerobacterales</taxon>
        <taxon>Candidatus Desulforudaceae</taxon>
        <taxon>Candidatus Desulforudis</taxon>
    </lineage>
</organism>
<evidence type="ECO:0000256" key="2">
    <source>
        <dbReference type="ARBA" id="ARBA00005745"/>
    </source>
</evidence>
<keyword evidence="6 8" id="KW-1133">Transmembrane helix</keyword>